<evidence type="ECO:0000256" key="1">
    <source>
        <dbReference type="SAM" id="Phobius"/>
    </source>
</evidence>
<organism evidence="3 4">
    <name type="scientific">Dunaliella salina</name>
    <name type="common">Green alga</name>
    <name type="synonym">Protococcus salinus</name>
    <dbReference type="NCBI Taxonomy" id="3046"/>
    <lineage>
        <taxon>Eukaryota</taxon>
        <taxon>Viridiplantae</taxon>
        <taxon>Chlorophyta</taxon>
        <taxon>core chlorophytes</taxon>
        <taxon>Chlorophyceae</taxon>
        <taxon>CS clade</taxon>
        <taxon>Chlamydomonadales</taxon>
        <taxon>Dunaliellaceae</taxon>
        <taxon>Dunaliella</taxon>
    </lineage>
</organism>
<protein>
    <submittedName>
        <fullName evidence="3">Uncharacterized protein</fullName>
    </submittedName>
</protein>
<name>A0ABQ7G4G9_DUNSA</name>
<dbReference type="EMBL" id="MU070150">
    <property type="protein sequence ID" value="KAF5829512.1"/>
    <property type="molecule type" value="Genomic_DNA"/>
</dbReference>
<feature type="signal peptide" evidence="2">
    <location>
        <begin position="1"/>
        <end position="25"/>
    </location>
</feature>
<evidence type="ECO:0000313" key="4">
    <source>
        <dbReference type="Proteomes" id="UP000815325"/>
    </source>
</evidence>
<accession>A0ABQ7G4G9</accession>
<keyword evidence="2" id="KW-0732">Signal</keyword>
<comment type="caution">
    <text evidence="3">The sequence shown here is derived from an EMBL/GenBank/DDBJ whole genome shotgun (WGS) entry which is preliminary data.</text>
</comment>
<evidence type="ECO:0000256" key="2">
    <source>
        <dbReference type="SAM" id="SignalP"/>
    </source>
</evidence>
<proteinExistence type="predicted"/>
<feature type="chain" id="PRO_5045711207" evidence="2">
    <location>
        <begin position="26"/>
        <end position="201"/>
    </location>
</feature>
<feature type="transmembrane region" description="Helical" evidence="1">
    <location>
        <begin position="165"/>
        <end position="184"/>
    </location>
</feature>
<dbReference type="Proteomes" id="UP000815325">
    <property type="component" value="Unassembled WGS sequence"/>
</dbReference>
<reference evidence="3" key="1">
    <citation type="submission" date="2017-08" db="EMBL/GenBank/DDBJ databases">
        <authorList>
            <person name="Polle J.E."/>
            <person name="Barry K."/>
            <person name="Cushman J."/>
            <person name="Schmutz J."/>
            <person name="Tran D."/>
            <person name="Hathwaick L.T."/>
            <person name="Yim W.C."/>
            <person name="Jenkins J."/>
            <person name="Mckie-Krisberg Z.M."/>
            <person name="Prochnik S."/>
            <person name="Lindquist E."/>
            <person name="Dockter R.B."/>
            <person name="Adam C."/>
            <person name="Molina H."/>
            <person name="Bunkerborg J."/>
            <person name="Jin E."/>
            <person name="Buchheim M."/>
            <person name="Magnuson J."/>
        </authorList>
    </citation>
    <scope>NUCLEOTIDE SEQUENCE</scope>
    <source>
        <strain evidence="3">CCAP 19/18</strain>
    </source>
</reference>
<keyword evidence="1" id="KW-0812">Transmembrane</keyword>
<gene>
    <name evidence="3" type="ORF">DUNSADRAFT_15980</name>
</gene>
<evidence type="ECO:0000313" key="3">
    <source>
        <dbReference type="EMBL" id="KAF5829512.1"/>
    </source>
</evidence>
<feature type="transmembrane region" description="Helical" evidence="1">
    <location>
        <begin position="127"/>
        <end position="145"/>
    </location>
</feature>
<feature type="transmembrane region" description="Helical" evidence="1">
    <location>
        <begin position="96"/>
        <end position="115"/>
    </location>
</feature>
<keyword evidence="4" id="KW-1185">Reference proteome</keyword>
<keyword evidence="1" id="KW-0472">Membrane</keyword>
<sequence length="201" mass="22095">MLHNTGMKIGMAVVLFFVLAGWVVALGGTAHATNECREQSDAWTGGGDDSIYGPTAPGRNAETWNGNHQYHLQPFPTPNNDEDQTYNCGIHFSLDWWIIAFQFYMIIVGYLGVFVEFFHTKQTIGDFYTIATVLFTIYTSIYVKLGYEFSAGEHDDNSVAQGYKTAASGGIVVCVCNYVFMYLWGSEEGASEGGASAENKA</sequence>
<keyword evidence="1" id="KW-1133">Transmembrane helix</keyword>